<comment type="caution">
    <text evidence="7">The sequence shown here is derived from an EMBL/GenBank/DDBJ whole genome shotgun (WGS) entry which is preliminary data.</text>
</comment>
<evidence type="ECO:0000256" key="2">
    <source>
        <dbReference type="ARBA" id="ARBA00006432"/>
    </source>
</evidence>
<gene>
    <name evidence="7" type="ORF">A1355_14265</name>
</gene>
<dbReference type="SUPFAM" id="SSF56801">
    <property type="entry name" value="Acetyl-CoA synthetase-like"/>
    <property type="match status" value="1"/>
</dbReference>
<dbReference type="GO" id="GO:0009366">
    <property type="term" value="C:enterobactin synthetase complex"/>
    <property type="evidence" value="ECO:0007669"/>
    <property type="project" value="TreeGrafter"/>
</dbReference>
<evidence type="ECO:0000313" key="8">
    <source>
        <dbReference type="Proteomes" id="UP000077628"/>
    </source>
</evidence>
<keyword evidence="4" id="KW-0597">Phosphoprotein</keyword>
<dbReference type="InterPro" id="IPR000873">
    <property type="entry name" value="AMP-dep_synth/lig_dom"/>
</dbReference>
<dbReference type="Gene3D" id="3.40.50.12780">
    <property type="entry name" value="N-terminal domain of ligase-like"/>
    <property type="match status" value="1"/>
</dbReference>
<dbReference type="Gene3D" id="3.30.300.30">
    <property type="match status" value="1"/>
</dbReference>
<dbReference type="Pfam" id="PF13193">
    <property type="entry name" value="AMP-binding_C"/>
    <property type="match status" value="1"/>
</dbReference>
<dbReference type="Gene3D" id="1.10.10.1830">
    <property type="entry name" value="Non-ribosomal peptide synthase, adenylation domain"/>
    <property type="match status" value="1"/>
</dbReference>
<dbReference type="EMBL" id="LUUK01000219">
    <property type="protein sequence ID" value="OAI12575.1"/>
    <property type="molecule type" value="Genomic_DNA"/>
</dbReference>
<sequence length="1554" mass="173285">MSSVADLLEPLNQRGIRLYLEQGELRFKAPKGAMTPDTLALLKTNKAELTALLRQAEASRGALSEPLSRFADTDEVPLSMAQQRLWFLFKLEGATPTYNILMASRLLGDLDVPRLRRSFEYLIRRHESLRTSFRENDDGLARQVIAEDFDLEMVVEDISADPDSEKQALLEQAKDRMAATRFDLVHAPLSRVRLIRYGNQEWVLLMAMHHIIGDGWSMGILSRELGLAYQRDLGGGEPHREDIAVRYRDYAVWQQRPRQRALIEQGVQRWCELLAGSEYRLDLNTGKKRPESRSYRGSTCPLRLDPTLSGQLERLAESQGVSLFVLLLTAYFILLQRYSGRHDVLVGTQAANRNEPGLEPIVGFFVNTLPLRARIDGNSRVAELLAQVKEFCLKAFDLQYVPFERLVEALKPERDFGSNPLVQIMFLWQNAPIADVALKGLTMQREPLPSEAAKFDLTLELGLEQGRIQGVFEYSTDLYDAPTIENMVLHYSKILQGIVENPDVAVADVRLCEPRGGRIPSLAEPGRENLISVFDAQVAKTPEAKALNDGRQVLTYRQLSDRAAALAWRLASAGIRPGAIVAIYLPRGNDYLVALIGILKAGCAYLPLETTLPRARIEFILQDAQVAAVVGRESLFPAYAHIDCRDLQQPASSLPMPNVPAQAPAYLIYTSGSTGQPKGVLISQQSVLGLVGTLADRIYRQRGEVMNVALMASFIFDASVQQIFAALLQGHCLHICDDEARRDGPMLLAFLQSQAIDLSDCTPTLLQIMLEAGLAERSDLRLRQLIVGGEALPPPLIETIAGGSEGGRLEIYNVYGPTECTVDATLHRVDLQRRYAAAAVSIGGALDHAEVEIVDIYGNRQPDGLAGEIVISGRALALAYWQRPALTAERFVPADGGQRYYRTGDQGRVNRYGEIEFLGRLDGQVKIRGYRIELGEIDAQLLKLPGVLQAVAVVNRGESVEIVAYLVVQDKPSLGDLRAGLAKQLPEYMIPAHFVVLERLPVNASGKIDRKALPKCSEAQRLSDELGGAAQGERESLLAQVWCGVLGLDGIGREDNFFASGGDSIKALQIVSRLRQQGWKLEVRDLFAYPSLSRLAPRLSLLKAAVEVLDKAEGELPLTPIQQHFFRYHGCDFHHFNQAFLLETEALDAERLRQALLQVCQGHDAFLLRYHYQDGQWRQFYADGERLAFFELELPSMAALSMHAADLQRSFDLTVGPLLKAVYYRLPDKQFLLLLAHHLIIDGVSWRILMEELDDAYQQGSAWQAPPQTTSLSVWMQQLRQQGATIIAEQGDYWQRQTLSPGLDGQDVKYQDLDIVKVEFDEDYSERFLTGVHHAYGTEANDLLLAALLSAYHQWAGDSALSLILEGHGRDVLDDVDLSRTIGWFTTRYPVSLEYPANRDLGYLIKTVKEALRAIPDKGLGYGLVRYMDDATNRHSFQDPAISFNYLGQFGEHSRGRFTYADENIGAIMSPNARTPYLIEFVGRHAAGRLMFEIAYPRQVYRGEGIGEFAAAFEQALLAIIDHAATCKAQSLTPSDIDYDGFDINQLDDFLAQI</sequence>
<dbReference type="PROSITE" id="PS00455">
    <property type="entry name" value="AMP_BINDING"/>
    <property type="match status" value="1"/>
</dbReference>
<proteinExistence type="inferred from homology"/>
<reference evidence="8" key="1">
    <citation type="submission" date="2016-03" db="EMBL/GenBank/DDBJ databases">
        <authorList>
            <person name="Heylen K."/>
            <person name="De Vos P."/>
            <person name="Vekeman B."/>
        </authorList>
    </citation>
    <scope>NUCLEOTIDE SEQUENCE [LARGE SCALE GENOMIC DNA]</scope>
    <source>
        <strain evidence="8">R-45383</strain>
    </source>
</reference>
<keyword evidence="3" id="KW-0596">Phosphopantetheine</keyword>
<dbReference type="InterPro" id="IPR020845">
    <property type="entry name" value="AMP-binding_CS"/>
</dbReference>
<dbReference type="GO" id="GO:0043041">
    <property type="term" value="P:amino acid activation for nonribosomal peptide biosynthetic process"/>
    <property type="evidence" value="ECO:0007669"/>
    <property type="project" value="TreeGrafter"/>
</dbReference>
<dbReference type="Gene3D" id="3.30.559.10">
    <property type="entry name" value="Chloramphenicol acetyltransferase-like domain"/>
    <property type="match status" value="2"/>
</dbReference>
<comment type="similarity">
    <text evidence="2">Belongs to the ATP-dependent AMP-binding enzyme family.</text>
</comment>
<evidence type="ECO:0000256" key="4">
    <source>
        <dbReference type="ARBA" id="ARBA00022553"/>
    </source>
</evidence>
<dbReference type="InterPro" id="IPR045851">
    <property type="entry name" value="AMP-bd_C_sf"/>
</dbReference>
<dbReference type="InterPro" id="IPR042099">
    <property type="entry name" value="ANL_N_sf"/>
</dbReference>
<dbReference type="InterPro" id="IPR025110">
    <property type="entry name" value="AMP-bd_C"/>
</dbReference>
<dbReference type="InterPro" id="IPR010060">
    <property type="entry name" value="NRPS_synth"/>
</dbReference>
<dbReference type="Pfam" id="PF00668">
    <property type="entry name" value="Condensation"/>
    <property type="match status" value="2"/>
</dbReference>
<keyword evidence="5" id="KW-0677">Repeat</keyword>
<dbReference type="PROSITE" id="PS00012">
    <property type="entry name" value="PHOSPHOPANTETHEINE"/>
    <property type="match status" value="1"/>
</dbReference>
<evidence type="ECO:0000313" key="7">
    <source>
        <dbReference type="EMBL" id="OAI12575.1"/>
    </source>
</evidence>
<organism evidence="7 8">
    <name type="scientific">Methylomonas koyamae</name>
    <dbReference type="NCBI Taxonomy" id="702114"/>
    <lineage>
        <taxon>Bacteria</taxon>
        <taxon>Pseudomonadati</taxon>
        <taxon>Pseudomonadota</taxon>
        <taxon>Gammaproteobacteria</taxon>
        <taxon>Methylococcales</taxon>
        <taxon>Methylococcaceae</taxon>
        <taxon>Methylomonas</taxon>
    </lineage>
</organism>
<dbReference type="InterPro" id="IPR044894">
    <property type="entry name" value="TubC_N_sf"/>
</dbReference>
<dbReference type="FunFam" id="1.10.1200.10:FF:000005">
    <property type="entry name" value="Nonribosomal peptide synthetase 1"/>
    <property type="match status" value="1"/>
</dbReference>
<dbReference type="SUPFAM" id="SSF47336">
    <property type="entry name" value="ACP-like"/>
    <property type="match status" value="1"/>
</dbReference>
<dbReference type="NCBIfam" id="TIGR01733">
    <property type="entry name" value="AA-adenyl-dom"/>
    <property type="match status" value="1"/>
</dbReference>
<dbReference type="Proteomes" id="UP000077628">
    <property type="component" value="Unassembled WGS sequence"/>
</dbReference>
<dbReference type="GO" id="GO:0009239">
    <property type="term" value="P:enterobactin biosynthetic process"/>
    <property type="evidence" value="ECO:0007669"/>
    <property type="project" value="TreeGrafter"/>
</dbReference>
<dbReference type="PANTHER" id="PTHR45527:SF1">
    <property type="entry name" value="FATTY ACID SYNTHASE"/>
    <property type="match status" value="1"/>
</dbReference>
<dbReference type="InterPro" id="IPR001242">
    <property type="entry name" value="Condensation_dom"/>
</dbReference>
<evidence type="ECO:0000256" key="5">
    <source>
        <dbReference type="ARBA" id="ARBA00022737"/>
    </source>
</evidence>
<dbReference type="Pfam" id="PF00550">
    <property type="entry name" value="PP-binding"/>
    <property type="match status" value="1"/>
</dbReference>
<dbReference type="SMART" id="SM00823">
    <property type="entry name" value="PKS_PP"/>
    <property type="match status" value="1"/>
</dbReference>
<dbReference type="InterPro" id="IPR036736">
    <property type="entry name" value="ACP-like_sf"/>
</dbReference>
<dbReference type="CDD" id="cd05930">
    <property type="entry name" value="A_NRPS"/>
    <property type="match status" value="1"/>
</dbReference>
<name>A0A177N402_9GAMM</name>
<dbReference type="PROSITE" id="PS50075">
    <property type="entry name" value="CARRIER"/>
    <property type="match status" value="1"/>
</dbReference>
<dbReference type="RefSeq" id="WP_064031409.1">
    <property type="nucleotide sequence ID" value="NZ_LUUK01000219.1"/>
</dbReference>
<evidence type="ECO:0000259" key="6">
    <source>
        <dbReference type="PROSITE" id="PS50075"/>
    </source>
</evidence>
<dbReference type="Gene3D" id="1.10.1200.10">
    <property type="entry name" value="ACP-like"/>
    <property type="match status" value="1"/>
</dbReference>
<accession>A0A177N402</accession>
<dbReference type="PANTHER" id="PTHR45527">
    <property type="entry name" value="NONRIBOSOMAL PEPTIDE SYNTHETASE"/>
    <property type="match status" value="1"/>
</dbReference>
<dbReference type="Pfam" id="PF00501">
    <property type="entry name" value="AMP-binding"/>
    <property type="match status" value="1"/>
</dbReference>
<dbReference type="Gene3D" id="3.30.559.30">
    <property type="entry name" value="Nonribosomal peptide synthetase, condensation domain"/>
    <property type="match status" value="2"/>
</dbReference>
<comment type="cofactor">
    <cofactor evidence="1">
        <name>pantetheine 4'-phosphate</name>
        <dbReference type="ChEBI" id="CHEBI:47942"/>
    </cofactor>
</comment>
<evidence type="ECO:0000256" key="1">
    <source>
        <dbReference type="ARBA" id="ARBA00001957"/>
    </source>
</evidence>
<dbReference type="GO" id="GO:0005829">
    <property type="term" value="C:cytosol"/>
    <property type="evidence" value="ECO:0007669"/>
    <property type="project" value="TreeGrafter"/>
</dbReference>
<dbReference type="InterPro" id="IPR006162">
    <property type="entry name" value="Ppantetheine_attach_site"/>
</dbReference>
<dbReference type="OrthoDB" id="9803968at2"/>
<keyword evidence="8" id="KW-1185">Reference proteome</keyword>
<dbReference type="InterPro" id="IPR023213">
    <property type="entry name" value="CAT-like_dom_sf"/>
</dbReference>
<dbReference type="InterPro" id="IPR020806">
    <property type="entry name" value="PKS_PP-bd"/>
</dbReference>
<dbReference type="InterPro" id="IPR010071">
    <property type="entry name" value="AA_adenyl_dom"/>
</dbReference>
<dbReference type="STRING" id="702114.A1355_14265"/>
<dbReference type="NCBIfam" id="TIGR01720">
    <property type="entry name" value="NRPS-para261"/>
    <property type="match status" value="1"/>
</dbReference>
<dbReference type="Pfam" id="PF18563">
    <property type="entry name" value="TubC_N"/>
    <property type="match status" value="1"/>
</dbReference>
<dbReference type="InterPro" id="IPR041464">
    <property type="entry name" value="TubC_N"/>
</dbReference>
<dbReference type="FunFam" id="3.30.300.30:FF:000010">
    <property type="entry name" value="Enterobactin synthetase component F"/>
    <property type="match status" value="1"/>
</dbReference>
<dbReference type="GO" id="GO:0047527">
    <property type="term" value="F:2,3-dihydroxybenzoate-serine ligase activity"/>
    <property type="evidence" value="ECO:0007669"/>
    <property type="project" value="TreeGrafter"/>
</dbReference>
<dbReference type="InterPro" id="IPR009081">
    <property type="entry name" value="PP-bd_ACP"/>
</dbReference>
<dbReference type="SUPFAM" id="SSF52777">
    <property type="entry name" value="CoA-dependent acyltransferases"/>
    <property type="match status" value="4"/>
</dbReference>
<protein>
    <recommendedName>
        <fullName evidence="6">Carrier domain-containing protein</fullName>
    </recommendedName>
</protein>
<dbReference type="CDD" id="cd19531">
    <property type="entry name" value="LCL_NRPS-like"/>
    <property type="match status" value="1"/>
</dbReference>
<feature type="domain" description="Carrier" evidence="6">
    <location>
        <begin position="1029"/>
        <end position="1103"/>
    </location>
</feature>
<dbReference type="GO" id="GO:0031177">
    <property type="term" value="F:phosphopantetheine binding"/>
    <property type="evidence" value="ECO:0007669"/>
    <property type="project" value="InterPro"/>
</dbReference>
<evidence type="ECO:0000256" key="3">
    <source>
        <dbReference type="ARBA" id="ARBA00022450"/>
    </source>
</evidence>